<feature type="transmembrane region" description="Helical" evidence="9">
    <location>
        <begin position="561"/>
        <end position="581"/>
    </location>
</feature>
<gene>
    <name evidence="10" type="ORF">LKD45_06930</name>
</gene>
<dbReference type="InterPro" id="IPR002490">
    <property type="entry name" value="V-ATPase_116kDa_su"/>
</dbReference>
<keyword evidence="8" id="KW-0175">Coiled coil</keyword>
<dbReference type="GO" id="GO:0016471">
    <property type="term" value="C:vacuolar proton-transporting V-type ATPase complex"/>
    <property type="evidence" value="ECO:0007669"/>
    <property type="project" value="TreeGrafter"/>
</dbReference>
<comment type="subcellular location">
    <subcellularLocation>
        <location evidence="1">Membrane</location>
        <topology evidence="1">Multi-pass membrane protein</topology>
    </subcellularLocation>
</comment>
<comment type="caution">
    <text evidence="10">The sequence shown here is derived from an EMBL/GenBank/DDBJ whole genome shotgun (WGS) entry which is preliminary data.</text>
</comment>
<dbReference type="Pfam" id="PF01496">
    <property type="entry name" value="V_ATPase_I"/>
    <property type="match status" value="2"/>
</dbReference>
<keyword evidence="3" id="KW-0813">Transport</keyword>
<sequence>MIEKMKFISVIGPKDQLDTVTRQYLCRYEIQLENAMGELKHLNNITPNAELNPYREAAGRAAEIAALYGSKVTAVRDMDVDTAMERITEVQSRIQKADRETDALEKELKKERGLLDAVSPYQELHFDISRILHFKEVRFRFGRLPVGYYERLKTYAYDDACTIFEKCKETEDYVWGVYFVPAAEAKKVDAIYASLHFERIHLEDAYEGTVDEACRELKEKTDALEQQITAVRAELAKELNGMSESISAASKTLAYESKLFDVRKLAAFTKAKNETFFILCGWMENKEADLLKKELEEDPDIFCTLEENPDRRVSIPPTRLKNPKLIKPFEMFIQMYGLPNYQEFDPTLFVALSYSIIFGAMFGDAGQGLVLLIGGYLLYHFKKINLAAVLSSCGFFSTIFGLLYGSVFGFEDWIPALWLRPTEAMTNLPVIGTLNTVFVVTITIGMGLILLTMIFHMINSLREKKPGEALFDTNGLAGFVFYGAVVAVIMLFMTGHTIPAAGVLVVMFVVPLLVIVCKEPLSALVEKKKYQDENGPVMFVVQGFFELFEVCLSYFSNTLSFVRIGAFAVSHAAMMQVVMMLAGAENGQAPNVIVVIVGNLVVMGMEGLIVGIQVLRLQYYEFFSRFYKGDGRKFEPYLSKEENI</sequence>
<evidence type="ECO:0000313" key="10">
    <source>
        <dbReference type="EMBL" id="MCC2167432.1"/>
    </source>
</evidence>
<dbReference type="AlphaFoldDB" id="A0AAE3DMF8"/>
<organism evidence="10 11">
    <name type="scientific">Gallintestinimicrobium propionicum</name>
    <dbReference type="NCBI Taxonomy" id="2981770"/>
    <lineage>
        <taxon>Bacteria</taxon>
        <taxon>Bacillati</taxon>
        <taxon>Bacillota</taxon>
        <taxon>Clostridia</taxon>
        <taxon>Lachnospirales</taxon>
        <taxon>Lachnospiraceae</taxon>
        <taxon>Gallintestinimicrobium</taxon>
    </lineage>
</organism>
<dbReference type="Proteomes" id="UP001199355">
    <property type="component" value="Unassembled WGS sequence"/>
</dbReference>
<evidence type="ECO:0000256" key="3">
    <source>
        <dbReference type="ARBA" id="ARBA00022448"/>
    </source>
</evidence>
<feature type="transmembrane region" description="Helical" evidence="9">
    <location>
        <begin position="386"/>
        <end position="410"/>
    </location>
</feature>
<evidence type="ECO:0000256" key="8">
    <source>
        <dbReference type="SAM" id="Coils"/>
    </source>
</evidence>
<keyword evidence="4 9" id="KW-0812">Transmembrane</keyword>
<feature type="transmembrane region" description="Helical" evidence="9">
    <location>
        <begin position="348"/>
        <end position="379"/>
    </location>
</feature>
<evidence type="ECO:0000256" key="5">
    <source>
        <dbReference type="ARBA" id="ARBA00022989"/>
    </source>
</evidence>
<evidence type="ECO:0000256" key="2">
    <source>
        <dbReference type="ARBA" id="ARBA00009904"/>
    </source>
</evidence>
<keyword evidence="11" id="KW-1185">Reference proteome</keyword>
<keyword evidence="7 9" id="KW-0472">Membrane</keyword>
<evidence type="ECO:0000256" key="1">
    <source>
        <dbReference type="ARBA" id="ARBA00004141"/>
    </source>
</evidence>
<feature type="coiled-coil region" evidence="8">
    <location>
        <begin position="80"/>
        <end position="114"/>
    </location>
</feature>
<feature type="transmembrane region" description="Helical" evidence="9">
    <location>
        <begin position="593"/>
        <end position="615"/>
    </location>
</feature>
<keyword evidence="6" id="KW-0406">Ion transport</keyword>
<dbReference type="EMBL" id="JAJEQF010000013">
    <property type="protein sequence ID" value="MCC2167432.1"/>
    <property type="molecule type" value="Genomic_DNA"/>
</dbReference>
<accession>A0AAE3DMF8</accession>
<dbReference type="GO" id="GO:0051117">
    <property type="term" value="F:ATPase binding"/>
    <property type="evidence" value="ECO:0007669"/>
    <property type="project" value="TreeGrafter"/>
</dbReference>
<evidence type="ECO:0000313" key="11">
    <source>
        <dbReference type="Proteomes" id="UP001199355"/>
    </source>
</evidence>
<protein>
    <submittedName>
        <fullName evidence="10">ATPase</fullName>
    </submittedName>
</protein>
<dbReference type="PANTHER" id="PTHR11629:SF63">
    <property type="entry name" value="V-TYPE PROTON ATPASE SUBUNIT A"/>
    <property type="match status" value="1"/>
</dbReference>
<dbReference type="GO" id="GO:0007035">
    <property type="term" value="P:vacuolar acidification"/>
    <property type="evidence" value="ECO:0007669"/>
    <property type="project" value="TreeGrafter"/>
</dbReference>
<evidence type="ECO:0000256" key="4">
    <source>
        <dbReference type="ARBA" id="ARBA00022692"/>
    </source>
</evidence>
<dbReference type="RefSeq" id="WP_308728115.1">
    <property type="nucleotide sequence ID" value="NZ_JAJEQF010000013.1"/>
</dbReference>
<comment type="similarity">
    <text evidence="2">Belongs to the V-ATPase 116 kDa subunit family.</text>
</comment>
<feature type="transmembrane region" description="Helical" evidence="9">
    <location>
        <begin position="430"/>
        <end position="458"/>
    </location>
</feature>
<feature type="transmembrane region" description="Helical" evidence="9">
    <location>
        <begin position="470"/>
        <end position="492"/>
    </location>
</feature>
<reference evidence="10 11" key="1">
    <citation type="submission" date="2021-10" db="EMBL/GenBank/DDBJ databases">
        <title>Anaerobic single-cell dispensing facilitates the cultivation of human gut bacteria.</title>
        <authorList>
            <person name="Afrizal A."/>
        </authorList>
    </citation>
    <scope>NUCLEOTIDE SEQUENCE [LARGE SCALE GENOMIC DNA]</scope>
    <source>
        <strain evidence="10 11">CLA-AA-H244</strain>
    </source>
</reference>
<evidence type="ECO:0000256" key="9">
    <source>
        <dbReference type="SAM" id="Phobius"/>
    </source>
</evidence>
<evidence type="ECO:0000256" key="6">
    <source>
        <dbReference type="ARBA" id="ARBA00023065"/>
    </source>
</evidence>
<dbReference type="GO" id="GO:0033179">
    <property type="term" value="C:proton-transporting V-type ATPase, V0 domain"/>
    <property type="evidence" value="ECO:0007669"/>
    <property type="project" value="InterPro"/>
</dbReference>
<evidence type="ECO:0000256" key="7">
    <source>
        <dbReference type="ARBA" id="ARBA00023136"/>
    </source>
</evidence>
<dbReference type="GO" id="GO:0046961">
    <property type="term" value="F:proton-transporting ATPase activity, rotational mechanism"/>
    <property type="evidence" value="ECO:0007669"/>
    <property type="project" value="InterPro"/>
</dbReference>
<dbReference type="PANTHER" id="PTHR11629">
    <property type="entry name" value="VACUOLAR PROTON ATPASES"/>
    <property type="match status" value="1"/>
</dbReference>
<proteinExistence type="inferred from homology"/>
<feature type="transmembrane region" description="Helical" evidence="9">
    <location>
        <begin position="498"/>
        <end position="516"/>
    </location>
</feature>
<name>A0AAE3DMF8_9FIRM</name>
<keyword evidence="5 9" id="KW-1133">Transmembrane helix</keyword>